<dbReference type="AlphaFoldDB" id="A0A1R4GWK5"/>
<dbReference type="RefSeq" id="WP_158225839.1">
    <property type="nucleotide sequence ID" value="NZ_FUHW01000052.1"/>
</dbReference>
<sequence length="45" mass="4801">MAELDRVGALVRSIHDASSQFAPVPAFIDDVLLPATTEELICTST</sequence>
<keyword evidence="2" id="KW-1185">Reference proteome</keyword>
<proteinExistence type="predicted"/>
<evidence type="ECO:0000313" key="2">
    <source>
        <dbReference type="Proteomes" id="UP000195913"/>
    </source>
</evidence>
<protein>
    <submittedName>
        <fullName evidence="1">Uncharacterized protein</fullName>
    </submittedName>
</protein>
<accession>A0A1R4GWK5</accession>
<evidence type="ECO:0000313" key="1">
    <source>
        <dbReference type="EMBL" id="SJM72511.1"/>
    </source>
</evidence>
<organism evidence="1 2">
    <name type="scientific">Arthrobacter rhombi</name>
    <dbReference type="NCBI Taxonomy" id="71253"/>
    <lineage>
        <taxon>Bacteria</taxon>
        <taxon>Bacillati</taxon>
        <taxon>Actinomycetota</taxon>
        <taxon>Actinomycetes</taxon>
        <taxon>Micrococcales</taxon>
        <taxon>Micrococcaceae</taxon>
        <taxon>Arthrobacter</taxon>
    </lineage>
</organism>
<dbReference type="EMBL" id="FUHW01000052">
    <property type="protein sequence ID" value="SJM72511.1"/>
    <property type="molecule type" value="Genomic_DNA"/>
</dbReference>
<name>A0A1R4GWK5_9MICC</name>
<reference evidence="1 2" key="1">
    <citation type="submission" date="2017-02" db="EMBL/GenBank/DDBJ databases">
        <authorList>
            <person name="Peterson S.W."/>
        </authorList>
    </citation>
    <scope>NUCLEOTIDE SEQUENCE [LARGE SCALE GENOMIC DNA]</scope>
    <source>
        <strain evidence="1 2">B Ar 00.02</strain>
    </source>
</reference>
<dbReference type="Proteomes" id="UP000195913">
    <property type="component" value="Unassembled WGS sequence"/>
</dbReference>
<gene>
    <name evidence="1" type="ORF">FM101_15260</name>
</gene>